<name>T1EQT6_HELRO</name>
<dbReference type="EMBL" id="KB096324">
    <property type="protein sequence ID" value="ESO06658.1"/>
    <property type="molecule type" value="Genomic_DNA"/>
</dbReference>
<sequence length="384" mass="43355">MESKRRRKKLESEKRGSEKNKNQQAVLHQNKAENAKIDKRPTEMKTDSRYVNNRPKRNTITTDTQLIPTNTNTHGIPTSGYTPGKDANKDNRYNEGGTKNVPGDNHGVKFLKSFVVNNAVTIKSCKYMLAVKQKIYGVFHVALKFRTTFPSVVLMTSVGGPLNRDFLHLELLNGHVRYSYDVGSGPRVRVFRRNLTTHWLIVDDVIRLHDNLPAIKSVYYDLANDWLFFGGAPNSGPIRNGDGLKYQNNFYSSGKNYKYANYYNEGAGCGGRGFLGCLGDISVNGASMRKVQKEKKIVFATKKKMIRMIENDDDDDDGVKDDDDDGGDGGKGISDYDGNDDEDDDEDNVEDEEEDDDEEEEEIAEGCQETSELRLLDFKEMKLN</sequence>
<proteinExistence type="predicted"/>
<dbReference type="SMART" id="SM00282">
    <property type="entry name" value="LamG"/>
    <property type="match status" value="1"/>
</dbReference>
<feature type="domain" description="Laminin G" evidence="2">
    <location>
        <begin position="137"/>
        <end position="286"/>
    </location>
</feature>
<dbReference type="Pfam" id="PF02210">
    <property type="entry name" value="Laminin_G_2"/>
    <property type="match status" value="1"/>
</dbReference>
<feature type="compositionally biased region" description="Acidic residues" evidence="1">
    <location>
        <begin position="311"/>
        <end position="327"/>
    </location>
</feature>
<feature type="region of interest" description="Disordered" evidence="1">
    <location>
        <begin position="311"/>
        <end position="371"/>
    </location>
</feature>
<dbReference type="InterPro" id="IPR001791">
    <property type="entry name" value="Laminin_G"/>
</dbReference>
<evidence type="ECO:0000259" key="2">
    <source>
        <dbReference type="SMART" id="SM00282"/>
    </source>
</evidence>
<dbReference type="OrthoDB" id="6275838at2759"/>
<dbReference type="RefSeq" id="XP_009016026.1">
    <property type="nucleotide sequence ID" value="XM_009017778.1"/>
</dbReference>
<reference evidence="4" key="3">
    <citation type="submission" date="2015-06" db="UniProtKB">
        <authorList>
            <consortium name="EnsemblMetazoa"/>
        </authorList>
    </citation>
    <scope>IDENTIFICATION</scope>
</reference>
<keyword evidence="5" id="KW-1185">Reference proteome</keyword>
<accession>T1EQT6</accession>
<dbReference type="HOGENOM" id="CLU_720187_0_0_1"/>
<dbReference type="CTD" id="20198936"/>
<evidence type="ECO:0000313" key="4">
    <source>
        <dbReference type="EnsemblMetazoa" id="HelroP160848"/>
    </source>
</evidence>
<dbReference type="InParanoid" id="T1EQT6"/>
<feature type="compositionally biased region" description="Basic and acidic residues" evidence="1">
    <location>
        <begin position="10"/>
        <end position="21"/>
    </location>
</feature>
<dbReference type="Gene3D" id="2.60.120.200">
    <property type="match status" value="1"/>
</dbReference>
<protein>
    <recommendedName>
        <fullName evidence="2">Laminin G domain-containing protein</fullName>
    </recommendedName>
</protein>
<dbReference type="EMBL" id="AMQM01000668">
    <property type="status" value="NOT_ANNOTATED_CDS"/>
    <property type="molecule type" value="Genomic_DNA"/>
</dbReference>
<dbReference type="AlphaFoldDB" id="T1EQT6"/>
<dbReference type="SUPFAM" id="SSF49899">
    <property type="entry name" value="Concanavalin A-like lectins/glucanases"/>
    <property type="match status" value="1"/>
</dbReference>
<evidence type="ECO:0000313" key="5">
    <source>
        <dbReference type="Proteomes" id="UP000015101"/>
    </source>
</evidence>
<dbReference type="EnsemblMetazoa" id="HelroT160848">
    <property type="protein sequence ID" value="HelroP160848"/>
    <property type="gene ID" value="HelroG160848"/>
</dbReference>
<dbReference type="EMBL" id="AMQM01000667">
    <property type="status" value="NOT_ANNOTATED_CDS"/>
    <property type="molecule type" value="Genomic_DNA"/>
</dbReference>
<feature type="compositionally biased region" description="Polar residues" evidence="1">
    <location>
        <begin position="58"/>
        <end position="81"/>
    </location>
</feature>
<dbReference type="Proteomes" id="UP000015101">
    <property type="component" value="Unassembled WGS sequence"/>
</dbReference>
<dbReference type="CDD" id="cd00110">
    <property type="entry name" value="LamG"/>
    <property type="match status" value="1"/>
</dbReference>
<feature type="compositionally biased region" description="Acidic residues" evidence="1">
    <location>
        <begin position="337"/>
        <end position="364"/>
    </location>
</feature>
<dbReference type="InterPro" id="IPR013320">
    <property type="entry name" value="ConA-like_dom_sf"/>
</dbReference>
<dbReference type="KEGG" id="hro:HELRODRAFT_160848"/>
<evidence type="ECO:0000313" key="3">
    <source>
        <dbReference type="EMBL" id="ESO06658.1"/>
    </source>
</evidence>
<dbReference type="GeneID" id="20198936"/>
<reference evidence="5" key="1">
    <citation type="submission" date="2012-12" db="EMBL/GenBank/DDBJ databases">
        <authorList>
            <person name="Hellsten U."/>
            <person name="Grimwood J."/>
            <person name="Chapman J.A."/>
            <person name="Shapiro H."/>
            <person name="Aerts A."/>
            <person name="Otillar R.P."/>
            <person name="Terry A.Y."/>
            <person name="Boore J.L."/>
            <person name="Simakov O."/>
            <person name="Marletaz F."/>
            <person name="Cho S.-J."/>
            <person name="Edsinger-Gonzales E."/>
            <person name="Havlak P."/>
            <person name="Kuo D.-H."/>
            <person name="Larsson T."/>
            <person name="Lv J."/>
            <person name="Arendt D."/>
            <person name="Savage R."/>
            <person name="Osoegawa K."/>
            <person name="de Jong P."/>
            <person name="Lindberg D.R."/>
            <person name="Seaver E.C."/>
            <person name="Weisblat D.A."/>
            <person name="Putnam N.H."/>
            <person name="Grigoriev I.V."/>
            <person name="Rokhsar D.S."/>
        </authorList>
    </citation>
    <scope>NUCLEOTIDE SEQUENCE</scope>
</reference>
<organism evidence="4 5">
    <name type="scientific">Helobdella robusta</name>
    <name type="common">Californian leech</name>
    <dbReference type="NCBI Taxonomy" id="6412"/>
    <lineage>
        <taxon>Eukaryota</taxon>
        <taxon>Metazoa</taxon>
        <taxon>Spiralia</taxon>
        <taxon>Lophotrochozoa</taxon>
        <taxon>Annelida</taxon>
        <taxon>Clitellata</taxon>
        <taxon>Hirudinea</taxon>
        <taxon>Rhynchobdellida</taxon>
        <taxon>Glossiphoniidae</taxon>
        <taxon>Helobdella</taxon>
    </lineage>
</organism>
<reference evidence="3 5" key="2">
    <citation type="journal article" date="2013" name="Nature">
        <title>Insights into bilaterian evolution from three spiralian genomes.</title>
        <authorList>
            <person name="Simakov O."/>
            <person name="Marletaz F."/>
            <person name="Cho S.J."/>
            <person name="Edsinger-Gonzales E."/>
            <person name="Havlak P."/>
            <person name="Hellsten U."/>
            <person name="Kuo D.H."/>
            <person name="Larsson T."/>
            <person name="Lv J."/>
            <person name="Arendt D."/>
            <person name="Savage R."/>
            <person name="Osoegawa K."/>
            <person name="de Jong P."/>
            <person name="Grimwood J."/>
            <person name="Chapman J.A."/>
            <person name="Shapiro H."/>
            <person name="Aerts A."/>
            <person name="Otillar R.P."/>
            <person name="Terry A.Y."/>
            <person name="Boore J.L."/>
            <person name="Grigoriev I.V."/>
            <person name="Lindberg D.R."/>
            <person name="Seaver E.C."/>
            <person name="Weisblat D.A."/>
            <person name="Putnam N.H."/>
            <person name="Rokhsar D.S."/>
        </authorList>
    </citation>
    <scope>NUCLEOTIDE SEQUENCE</scope>
</reference>
<gene>
    <name evidence="4" type="primary">20198936</name>
    <name evidence="3" type="ORF">HELRODRAFT_160848</name>
</gene>
<feature type="compositionally biased region" description="Basic and acidic residues" evidence="1">
    <location>
        <begin position="30"/>
        <end position="48"/>
    </location>
</feature>
<feature type="region of interest" description="Disordered" evidence="1">
    <location>
        <begin position="1"/>
        <end position="101"/>
    </location>
</feature>
<evidence type="ECO:0000256" key="1">
    <source>
        <dbReference type="SAM" id="MobiDB-lite"/>
    </source>
</evidence>